<reference evidence="1" key="2">
    <citation type="journal article" date="2022" name="Res Sq">
        <title>Comparative Genomics Reveals Insights into the Divergent Evolution of Astigmatic Mites and Household Pest Adaptations.</title>
        <authorList>
            <person name="Xiong Q."/>
            <person name="Wan A.T.-Y."/>
            <person name="Liu X.-Y."/>
            <person name="Fung C.S.-H."/>
            <person name="Xiao X."/>
            <person name="Malainual N."/>
            <person name="Hou J."/>
            <person name="Wang L."/>
            <person name="Wang M."/>
            <person name="Yang K."/>
            <person name="Cui Y."/>
            <person name="Leung E."/>
            <person name="Nong W."/>
            <person name="Shin S.-K."/>
            <person name="Au S."/>
            <person name="Jeong K.Y."/>
            <person name="Chew F.T."/>
            <person name="Hui J."/>
            <person name="Leung T.F."/>
            <person name="Tungtrongchitr A."/>
            <person name="Zhong N."/>
            <person name="Liu Z."/>
            <person name="Tsui S."/>
        </authorList>
    </citation>
    <scope>NUCLEOTIDE SEQUENCE</scope>
    <source>
        <strain evidence="1">Derf</strain>
        <tissue evidence="1">Whole organism</tissue>
    </source>
</reference>
<accession>A0A922HV59</accession>
<protein>
    <submittedName>
        <fullName evidence="1">Uncharacterized protein</fullName>
    </submittedName>
</protein>
<sequence length="154" mass="18015">MKLNDYLFVMVSVCHSGHRISFLNNRNFIETYRKYGFVEIILDDYDHNNNNNNNGDLVKSHPIKSVPVTQSFGFSFHQIVPYDQLNLYYRNKNENCFCKVHEQMVIVMWNEQPDLIIIDNLLIPSCIEFGHIPYGSILGVSIHCICFNLINCHQ</sequence>
<proteinExistence type="predicted"/>
<dbReference type="AlphaFoldDB" id="A0A922HV59"/>
<dbReference type="EMBL" id="ASGP02000005">
    <property type="protein sequence ID" value="KAH9506585.1"/>
    <property type="molecule type" value="Genomic_DNA"/>
</dbReference>
<name>A0A922HV59_DERFA</name>
<organism evidence="1 2">
    <name type="scientific">Dermatophagoides farinae</name>
    <name type="common">American house dust mite</name>
    <dbReference type="NCBI Taxonomy" id="6954"/>
    <lineage>
        <taxon>Eukaryota</taxon>
        <taxon>Metazoa</taxon>
        <taxon>Ecdysozoa</taxon>
        <taxon>Arthropoda</taxon>
        <taxon>Chelicerata</taxon>
        <taxon>Arachnida</taxon>
        <taxon>Acari</taxon>
        <taxon>Acariformes</taxon>
        <taxon>Sarcoptiformes</taxon>
        <taxon>Astigmata</taxon>
        <taxon>Psoroptidia</taxon>
        <taxon>Analgoidea</taxon>
        <taxon>Pyroglyphidae</taxon>
        <taxon>Dermatophagoidinae</taxon>
        <taxon>Dermatophagoides</taxon>
    </lineage>
</organism>
<reference evidence="1" key="1">
    <citation type="submission" date="2013-05" db="EMBL/GenBank/DDBJ databases">
        <authorList>
            <person name="Yim A.K.Y."/>
            <person name="Chan T.F."/>
            <person name="Ji K.M."/>
            <person name="Liu X.Y."/>
            <person name="Zhou J.W."/>
            <person name="Li R.Q."/>
            <person name="Yang K.Y."/>
            <person name="Li J."/>
            <person name="Li M."/>
            <person name="Law P.T.W."/>
            <person name="Wu Y.L."/>
            <person name="Cai Z.L."/>
            <person name="Qin H."/>
            <person name="Bao Y."/>
            <person name="Leung R.K.K."/>
            <person name="Ng P.K.S."/>
            <person name="Zou J."/>
            <person name="Zhong X.J."/>
            <person name="Ran P.X."/>
            <person name="Zhong N.S."/>
            <person name="Liu Z.G."/>
            <person name="Tsui S.K.W."/>
        </authorList>
    </citation>
    <scope>NUCLEOTIDE SEQUENCE</scope>
    <source>
        <strain evidence="1">Derf</strain>
        <tissue evidence="1">Whole organism</tissue>
    </source>
</reference>
<gene>
    <name evidence="1" type="ORF">DERF_011311</name>
</gene>
<keyword evidence="2" id="KW-1185">Reference proteome</keyword>
<comment type="caution">
    <text evidence="1">The sequence shown here is derived from an EMBL/GenBank/DDBJ whole genome shotgun (WGS) entry which is preliminary data.</text>
</comment>
<dbReference type="Proteomes" id="UP000790347">
    <property type="component" value="Unassembled WGS sequence"/>
</dbReference>
<evidence type="ECO:0000313" key="2">
    <source>
        <dbReference type="Proteomes" id="UP000790347"/>
    </source>
</evidence>
<evidence type="ECO:0000313" key="1">
    <source>
        <dbReference type="EMBL" id="KAH9506585.1"/>
    </source>
</evidence>